<dbReference type="SUPFAM" id="SSF54768">
    <property type="entry name" value="dsRNA-binding domain-like"/>
    <property type="match status" value="1"/>
</dbReference>
<evidence type="ECO:0000259" key="1">
    <source>
        <dbReference type="Pfam" id="PF25517"/>
    </source>
</evidence>
<accession>A0A8C5BQZ7</accession>
<dbReference type="AlphaFoldDB" id="A0A8C5BQZ7"/>
<feature type="domain" description="DM1" evidence="1">
    <location>
        <begin position="113"/>
        <end position="213"/>
    </location>
</feature>
<dbReference type="GeneTree" id="ENSGT00390000018397"/>
<dbReference type="GO" id="GO:0005730">
    <property type="term" value="C:nucleolus"/>
    <property type="evidence" value="ECO:0007669"/>
    <property type="project" value="TreeGrafter"/>
</dbReference>
<dbReference type="Ensembl" id="ENSGMOT00000028019.1">
    <property type="protein sequence ID" value="ENSGMOP00000049793.1"/>
    <property type="gene ID" value="ENSGMOG00000008832.2"/>
</dbReference>
<proteinExistence type="predicted"/>
<dbReference type="GO" id="GO:0006310">
    <property type="term" value="P:DNA recombination"/>
    <property type="evidence" value="ECO:0007669"/>
    <property type="project" value="UniProtKB-ARBA"/>
</dbReference>
<dbReference type="PANTHER" id="PTHR31164:SF1">
    <property type="entry name" value="RAD52 MOTIF-CONTAINING PROTEIN 1"/>
    <property type="match status" value="1"/>
</dbReference>
<reference evidence="2" key="1">
    <citation type="submission" date="2025-08" db="UniProtKB">
        <authorList>
            <consortium name="Ensembl"/>
        </authorList>
    </citation>
    <scope>IDENTIFICATION</scope>
</reference>
<dbReference type="GO" id="GO:0003676">
    <property type="term" value="F:nucleic acid binding"/>
    <property type="evidence" value="ECO:0007669"/>
    <property type="project" value="InterPro"/>
</dbReference>
<sequence length="302" mass="34665">MEVDIIEFKAPTESNKALFIWDLQAGYSHAYIYERVFSAFSSFGPLFLVKVLPNSPSVSPGFYSLVKFYCSRHALQAQRSTDGTLLFQSTPVKVHTPLHTPQHTLSLSLSRYLSHSRCLELANHCLGFNGWSTRIINVRFCFHCQLVSGRSQTTLRYGCLLELSFPQHGVSTRGVAVIEETFSLSGTHLEKENCKLQRWVRDKALVHAFSSVLLILLGDGRVMVELRPGDQLRLEDQPDEVIKVQIEYILFYVFIYVHTSTYTCECIHRKRGRAIRIYIYIYIICVCVHINTHRICYCVSSR</sequence>
<protein>
    <recommendedName>
        <fullName evidence="1">DM1 domain-containing protein</fullName>
    </recommendedName>
</protein>
<organism evidence="2 3">
    <name type="scientific">Gadus morhua</name>
    <name type="common">Atlantic cod</name>
    <dbReference type="NCBI Taxonomy" id="8049"/>
    <lineage>
        <taxon>Eukaryota</taxon>
        <taxon>Metazoa</taxon>
        <taxon>Chordata</taxon>
        <taxon>Craniata</taxon>
        <taxon>Vertebrata</taxon>
        <taxon>Euteleostomi</taxon>
        <taxon>Actinopterygii</taxon>
        <taxon>Neopterygii</taxon>
        <taxon>Teleostei</taxon>
        <taxon>Neoteleostei</taxon>
        <taxon>Acanthomorphata</taxon>
        <taxon>Zeiogadaria</taxon>
        <taxon>Gadariae</taxon>
        <taxon>Gadiformes</taxon>
        <taxon>Gadoidei</taxon>
        <taxon>Gadidae</taxon>
        <taxon>Gadus</taxon>
    </lineage>
</organism>
<dbReference type="InterPro" id="IPR057652">
    <property type="entry name" value="DSRM_RDM1"/>
</dbReference>
<dbReference type="InterPro" id="IPR035979">
    <property type="entry name" value="RBD_domain_sf"/>
</dbReference>
<evidence type="ECO:0000313" key="2">
    <source>
        <dbReference type="Ensembl" id="ENSGMOP00000049793.1"/>
    </source>
</evidence>
<dbReference type="Pfam" id="PF25517">
    <property type="entry name" value="DSRM_RDM1"/>
    <property type="match status" value="1"/>
</dbReference>
<dbReference type="InterPro" id="IPR042525">
    <property type="entry name" value="Rad52_Rad59_Rad22_sf"/>
</dbReference>
<dbReference type="SUPFAM" id="SSF54928">
    <property type="entry name" value="RNA-binding domain, RBD"/>
    <property type="match status" value="1"/>
</dbReference>
<name>A0A8C5BQZ7_GADMO</name>
<dbReference type="GO" id="GO:0006302">
    <property type="term" value="P:double-strand break repair"/>
    <property type="evidence" value="ECO:0007669"/>
    <property type="project" value="UniProtKB-ARBA"/>
</dbReference>
<dbReference type="InterPro" id="IPR040224">
    <property type="entry name" value="RDM1"/>
</dbReference>
<keyword evidence="3" id="KW-1185">Reference proteome</keyword>
<dbReference type="Gene3D" id="3.30.390.80">
    <property type="entry name" value="DNA repair protein Rad52/59/22"/>
    <property type="match status" value="1"/>
</dbReference>
<evidence type="ECO:0000313" key="3">
    <source>
        <dbReference type="Proteomes" id="UP000694546"/>
    </source>
</evidence>
<dbReference type="OMA" id="PAYECRS"/>
<reference evidence="2" key="2">
    <citation type="submission" date="2025-09" db="UniProtKB">
        <authorList>
            <consortium name="Ensembl"/>
        </authorList>
    </citation>
    <scope>IDENTIFICATION</scope>
</reference>
<dbReference type="PANTHER" id="PTHR31164">
    <property type="entry name" value="RAD52 MOTIF-CONTAINING PROTEIN 1"/>
    <property type="match status" value="1"/>
</dbReference>
<dbReference type="Proteomes" id="UP000694546">
    <property type="component" value="Chromosome 2"/>
</dbReference>